<dbReference type="Pfam" id="PF14433">
    <property type="entry name" value="SUKH-3"/>
    <property type="match status" value="1"/>
</dbReference>
<dbReference type="OrthoDB" id="3351204at2"/>
<evidence type="ECO:0000313" key="2">
    <source>
        <dbReference type="Proteomes" id="UP000181951"/>
    </source>
</evidence>
<dbReference type="AlphaFoldDB" id="A0A1H8SM13"/>
<dbReference type="Proteomes" id="UP000181951">
    <property type="component" value="Unassembled WGS sequence"/>
</dbReference>
<keyword evidence="2" id="KW-1185">Reference proteome</keyword>
<protein>
    <submittedName>
        <fullName evidence="1">SUKH-3 immunity protein</fullName>
    </submittedName>
</protein>
<reference evidence="1 2" key="1">
    <citation type="submission" date="2016-10" db="EMBL/GenBank/DDBJ databases">
        <authorList>
            <person name="de Groot N.N."/>
        </authorList>
    </citation>
    <scope>NUCLEOTIDE SEQUENCE [LARGE SCALE GENOMIC DNA]</scope>
    <source>
        <strain evidence="1 2">CGMCC 4.2026</strain>
    </source>
</reference>
<organism evidence="1 2">
    <name type="scientific">Actinacidiphila rubida</name>
    <dbReference type="NCBI Taxonomy" id="310780"/>
    <lineage>
        <taxon>Bacteria</taxon>
        <taxon>Bacillati</taxon>
        <taxon>Actinomycetota</taxon>
        <taxon>Actinomycetes</taxon>
        <taxon>Kitasatosporales</taxon>
        <taxon>Streptomycetaceae</taxon>
        <taxon>Actinacidiphila</taxon>
    </lineage>
</organism>
<dbReference type="InterPro" id="IPR025850">
    <property type="entry name" value="SUKH-3"/>
</dbReference>
<proteinExistence type="predicted"/>
<gene>
    <name evidence="1" type="ORF">SAMN05216267_104345</name>
</gene>
<sequence>MVSDEEWDRIRKDLRLGQRLEGRVSLVPHPGAIGFFVDLGLPIGGFVDVLLLAVEPERWPVVGTVADFEVWWADDRPQLRLKPVDRSFLRDDFDQWLLKWRPSWPDEAGQPLPGRETAEETRARIEAWVDATATPMREPAESVDFSARTEESLRAAGWWPGRQVATDVWRATLEESGHVRMHEAAERFLAEFGGLSMGSHVSFDLDAQCLASETDRFAEWGEEIGRSLFPIGELDEGRFFLAIDENSEIYLVETWVATFGPAQGALEKLVAGTPPTPVAEP</sequence>
<evidence type="ECO:0000313" key="1">
    <source>
        <dbReference type="EMBL" id="SEO79338.1"/>
    </source>
</evidence>
<name>A0A1H8SM13_9ACTN</name>
<dbReference type="EMBL" id="FODD01000043">
    <property type="protein sequence ID" value="SEO79338.1"/>
    <property type="molecule type" value="Genomic_DNA"/>
</dbReference>
<accession>A0A1H8SM13</accession>